<evidence type="ECO:0000256" key="8">
    <source>
        <dbReference type="ARBA" id="ARBA00023274"/>
    </source>
</evidence>
<keyword evidence="5 9" id="KW-0963">Cytoplasm</keyword>
<evidence type="ECO:0000259" key="11">
    <source>
        <dbReference type="Pfam" id="PF08492"/>
    </source>
</evidence>
<sequence>MATTQQHQAIAAATEAEDPDHAKIAQLCDRCPKADAFAQYTKGIALLQQGKAAAAQPLLAAVDDLRSPASGVNPLGIRFAHAYCHYKTGAFSQALSLLEEVMAHAKFGARAKADPAVLNLHAQALYNLEKYPEAAAALEAILAAGMYRDDVERSELLTNLSAAYSQFDFAKCQESSRRGTEGDNVTFDGAFNAATGAIEKKDYTLARTLLAQALGLCLHEHGHDVGSTDIVALAQQCASDDCPKAVRDTVRDAAPVMVQQAFVAFATGDEAGAQKLLAPLIPLQDKLPVATYAAACVNWAAVRRHSDFFDTFKRLKYVQQPQVEARLTTRQRLYVKYNTVLLLLGMGGRLNECRRLVDAMVRDDPDSELGALALTAVLVHKDGAAGKSGKTSRAEEHFRAFVAQRGAEDAASTRLTLAQLALERGNVAAALDRIRSAPAAMLKQFPSAVATVAHGYATRVGDVDAAVAVVQAAAAAFAGTPDEDAYAIFAADFYAAHHRDALAAAAYEKVLARAGVDAKQRQRVVAALVRAAARVNPALALKFRDQLPEDAATHADASGAGSGPTVAAMAEVGLRRPTARAQGAVVVKPARTRPMRRPPKIPEGATSAPQMDPERWVPMKQRTYIRDLPARRQRELRRRRASEQEEKRRQAERRKREAAAAAAAAAK</sequence>
<keyword evidence="6" id="KW-0256">Endoplasmic reticulum</keyword>
<keyword evidence="7 9" id="KW-0733">Signal recognition particle</keyword>
<dbReference type="PANTHER" id="PTHR14094:SF9">
    <property type="entry name" value="SIGNAL RECOGNITION PARTICLE SUBUNIT SRP72"/>
    <property type="match status" value="1"/>
</dbReference>
<feature type="compositionally biased region" description="Basic and acidic residues" evidence="10">
    <location>
        <begin position="624"/>
        <end position="633"/>
    </location>
</feature>
<dbReference type="PIRSF" id="PIRSF038922">
    <property type="entry name" value="SRP72"/>
    <property type="match status" value="1"/>
</dbReference>
<comment type="function">
    <text evidence="9">Component of the signal recognition particle (SRP) complex, a ribonucleoprotein complex that mediates the cotranslational targeting of secretory and membrane proteins to the endoplasmic reticulum (ER).</text>
</comment>
<evidence type="ECO:0000256" key="5">
    <source>
        <dbReference type="ARBA" id="ARBA00022490"/>
    </source>
</evidence>
<evidence type="ECO:0000256" key="10">
    <source>
        <dbReference type="SAM" id="MobiDB-lite"/>
    </source>
</evidence>
<gene>
    <name evidence="12" type="ORF">NDES1114_LOCUS19944</name>
</gene>
<organism evidence="12">
    <name type="scientific">Neobodo designis</name>
    <name type="common">Flagellated protozoan</name>
    <name type="synonym">Bodo designis</name>
    <dbReference type="NCBI Taxonomy" id="312471"/>
    <lineage>
        <taxon>Eukaryota</taxon>
        <taxon>Discoba</taxon>
        <taxon>Euglenozoa</taxon>
        <taxon>Kinetoplastea</taxon>
        <taxon>Metakinetoplastina</taxon>
        <taxon>Neobodonida</taxon>
        <taxon>Neobodo</taxon>
    </lineage>
</organism>
<evidence type="ECO:0000256" key="2">
    <source>
        <dbReference type="ARBA" id="ARBA00004496"/>
    </source>
</evidence>
<dbReference type="GO" id="GO:0005783">
    <property type="term" value="C:endoplasmic reticulum"/>
    <property type="evidence" value="ECO:0007669"/>
    <property type="project" value="UniProtKB-SubCell"/>
</dbReference>
<dbReference type="GO" id="GO:0005786">
    <property type="term" value="C:signal recognition particle, endoplasmic reticulum targeting"/>
    <property type="evidence" value="ECO:0007669"/>
    <property type="project" value="UniProtKB-UniRule"/>
</dbReference>
<dbReference type="GO" id="GO:0008312">
    <property type="term" value="F:7S RNA binding"/>
    <property type="evidence" value="ECO:0007669"/>
    <property type="project" value="InterPro"/>
</dbReference>
<dbReference type="AlphaFoldDB" id="A0A7S1MA77"/>
<dbReference type="InterPro" id="IPR013699">
    <property type="entry name" value="Signal_recog_part_SRP72_RNA-bd"/>
</dbReference>
<dbReference type="Pfam" id="PF08492">
    <property type="entry name" value="SRP72"/>
    <property type="match status" value="1"/>
</dbReference>
<evidence type="ECO:0000256" key="9">
    <source>
        <dbReference type="PIRNR" id="PIRNR038922"/>
    </source>
</evidence>
<dbReference type="PANTHER" id="PTHR14094">
    <property type="entry name" value="SIGNAL RECOGNITION PARTICLE 72"/>
    <property type="match status" value="1"/>
</dbReference>
<proteinExistence type="inferred from homology"/>
<dbReference type="GO" id="GO:0043022">
    <property type="term" value="F:ribosome binding"/>
    <property type="evidence" value="ECO:0007669"/>
    <property type="project" value="TreeGrafter"/>
</dbReference>
<keyword evidence="8 9" id="KW-0687">Ribonucleoprotein</keyword>
<dbReference type="SUPFAM" id="SSF48452">
    <property type="entry name" value="TPR-like"/>
    <property type="match status" value="1"/>
</dbReference>
<name>A0A7S1MA77_NEODS</name>
<evidence type="ECO:0000256" key="7">
    <source>
        <dbReference type="ARBA" id="ARBA00023135"/>
    </source>
</evidence>
<reference evidence="12" key="1">
    <citation type="submission" date="2021-01" db="EMBL/GenBank/DDBJ databases">
        <authorList>
            <person name="Corre E."/>
            <person name="Pelletier E."/>
            <person name="Niang G."/>
            <person name="Scheremetjew M."/>
            <person name="Finn R."/>
            <person name="Kale V."/>
            <person name="Holt S."/>
            <person name="Cochrane G."/>
            <person name="Meng A."/>
            <person name="Brown T."/>
            <person name="Cohen L."/>
        </authorList>
    </citation>
    <scope>NUCLEOTIDE SEQUENCE</scope>
    <source>
        <strain evidence="12">CCAP 1951/1</strain>
    </source>
</reference>
<accession>A0A7S1MA77</accession>
<dbReference type="GO" id="GO:0006614">
    <property type="term" value="P:SRP-dependent cotranslational protein targeting to membrane"/>
    <property type="evidence" value="ECO:0007669"/>
    <property type="project" value="UniProtKB-UniRule"/>
</dbReference>
<dbReference type="Gene3D" id="1.25.40.10">
    <property type="entry name" value="Tetratricopeptide repeat domain"/>
    <property type="match status" value="1"/>
</dbReference>
<feature type="domain" description="Signal recognition particle SRP72 subunit RNA-binding" evidence="11">
    <location>
        <begin position="591"/>
        <end position="625"/>
    </location>
</feature>
<evidence type="ECO:0000256" key="1">
    <source>
        <dbReference type="ARBA" id="ARBA00004240"/>
    </source>
</evidence>
<evidence type="ECO:0000256" key="3">
    <source>
        <dbReference type="ARBA" id="ARBA00007676"/>
    </source>
</evidence>
<evidence type="ECO:0000256" key="4">
    <source>
        <dbReference type="ARBA" id="ARBA00018350"/>
    </source>
</evidence>
<dbReference type="InterPro" id="IPR011990">
    <property type="entry name" value="TPR-like_helical_dom_sf"/>
</dbReference>
<protein>
    <recommendedName>
        <fullName evidence="4 9">Signal recognition particle subunit SRP72</fullName>
    </recommendedName>
</protein>
<comment type="similarity">
    <text evidence="3 9">Belongs to the SRP72 family.</text>
</comment>
<evidence type="ECO:0000256" key="6">
    <source>
        <dbReference type="ARBA" id="ARBA00022824"/>
    </source>
</evidence>
<feature type="region of interest" description="Disordered" evidence="10">
    <location>
        <begin position="590"/>
        <end position="667"/>
    </location>
</feature>
<feature type="compositionally biased region" description="Basic residues" evidence="10">
    <location>
        <begin position="590"/>
        <end position="599"/>
    </location>
</feature>
<feature type="compositionally biased region" description="Basic and acidic residues" evidence="10">
    <location>
        <begin position="641"/>
        <end position="658"/>
    </location>
</feature>
<dbReference type="EMBL" id="HBGF01029958">
    <property type="protein sequence ID" value="CAD9126117.1"/>
    <property type="molecule type" value="Transcribed_RNA"/>
</dbReference>
<comment type="subcellular location">
    <subcellularLocation>
        <location evidence="2 9">Cytoplasm</location>
    </subcellularLocation>
    <subcellularLocation>
        <location evidence="1">Endoplasmic reticulum</location>
    </subcellularLocation>
</comment>
<dbReference type="InterPro" id="IPR026270">
    <property type="entry name" value="SRP72"/>
</dbReference>
<evidence type="ECO:0000313" key="12">
    <source>
        <dbReference type="EMBL" id="CAD9126117.1"/>
    </source>
</evidence>